<comment type="subcellular location">
    <subcellularLocation>
        <location evidence="1">Secreted</location>
    </subcellularLocation>
</comment>
<dbReference type="GO" id="GO:0038098">
    <property type="term" value="P:sequestering of BMP from receptor via BMP binding"/>
    <property type="evidence" value="ECO:0007669"/>
    <property type="project" value="TreeGrafter"/>
</dbReference>
<dbReference type="InterPro" id="IPR004133">
    <property type="entry name" value="DAN_dom"/>
</dbReference>
<dbReference type="GO" id="GO:0036122">
    <property type="term" value="F:BMP binding"/>
    <property type="evidence" value="ECO:0007669"/>
    <property type="project" value="TreeGrafter"/>
</dbReference>
<accession>A0A0N4UI15</accession>
<dbReference type="EMBL" id="UYYG01001195">
    <property type="protein sequence ID" value="VDN59922.1"/>
    <property type="molecule type" value="Genomic_DNA"/>
</dbReference>
<dbReference type="GO" id="GO:0009887">
    <property type="term" value="P:animal organ morphogenesis"/>
    <property type="evidence" value="ECO:0007669"/>
    <property type="project" value="TreeGrafter"/>
</dbReference>
<dbReference type="InterPro" id="IPR029034">
    <property type="entry name" value="Cystine-knot_cytokine"/>
</dbReference>
<evidence type="ECO:0000313" key="8">
    <source>
        <dbReference type="Proteomes" id="UP000274756"/>
    </source>
</evidence>
<keyword evidence="8" id="KW-1185">Reference proteome</keyword>
<evidence type="ECO:0000256" key="4">
    <source>
        <dbReference type="ARBA" id="ARBA00023157"/>
    </source>
</evidence>
<keyword evidence="2" id="KW-0964">Secreted</keyword>
<evidence type="ECO:0000313" key="7">
    <source>
        <dbReference type="Proteomes" id="UP000038040"/>
    </source>
</evidence>
<feature type="domain" description="DAN" evidence="5">
    <location>
        <begin position="81"/>
        <end position="153"/>
    </location>
</feature>
<gene>
    <name evidence="6" type="ORF">DME_LOCUS9895</name>
</gene>
<dbReference type="Proteomes" id="UP000274756">
    <property type="component" value="Unassembled WGS sequence"/>
</dbReference>
<name>A0A0N4UI15_DRAME</name>
<organism evidence="7 9">
    <name type="scientific">Dracunculus medinensis</name>
    <name type="common">Guinea worm</name>
    <dbReference type="NCBI Taxonomy" id="318479"/>
    <lineage>
        <taxon>Eukaryota</taxon>
        <taxon>Metazoa</taxon>
        <taxon>Ecdysozoa</taxon>
        <taxon>Nematoda</taxon>
        <taxon>Chromadorea</taxon>
        <taxon>Rhabditida</taxon>
        <taxon>Spirurina</taxon>
        <taxon>Dracunculoidea</taxon>
        <taxon>Dracunculidae</taxon>
        <taxon>Dracunculus</taxon>
    </lineage>
</organism>
<dbReference type="AlphaFoldDB" id="A0A0N4UI15"/>
<proteinExistence type="predicted"/>
<dbReference type="WBParaSite" id="DME_0000722701-mRNA-1">
    <property type="protein sequence ID" value="DME_0000722701-mRNA-1"/>
    <property type="gene ID" value="DME_0000722701"/>
</dbReference>
<evidence type="ECO:0000256" key="3">
    <source>
        <dbReference type="ARBA" id="ARBA00022729"/>
    </source>
</evidence>
<sequence>MKYMVDNSSFFEHLSRKAFMSLQPEPYLDSSLLSSDQRKVKWLQRKFKKQQKLERRGKKIPSSPREALQQVNQNMLNLGPGEMRRASQCEGQLFKQRIRMDGCLSKVVINRFCHGTCMSYYIPRLKPRRLKLKAMFQSCSACQPSEYDTVEVRTKI</sequence>
<evidence type="ECO:0000256" key="1">
    <source>
        <dbReference type="ARBA" id="ARBA00004613"/>
    </source>
</evidence>
<evidence type="ECO:0000313" key="6">
    <source>
        <dbReference type="EMBL" id="VDN59922.1"/>
    </source>
</evidence>
<keyword evidence="4" id="KW-1015">Disulfide bond</keyword>
<dbReference type="GO" id="GO:0048018">
    <property type="term" value="F:receptor ligand activity"/>
    <property type="evidence" value="ECO:0007669"/>
    <property type="project" value="TreeGrafter"/>
</dbReference>
<evidence type="ECO:0000313" key="9">
    <source>
        <dbReference type="WBParaSite" id="DME_0000722701-mRNA-1"/>
    </source>
</evidence>
<dbReference type="PANTHER" id="PTHR15283:SF4">
    <property type="entry name" value="BURSICON"/>
    <property type="match status" value="1"/>
</dbReference>
<keyword evidence="3" id="KW-0732">Signal</keyword>
<dbReference type="GO" id="GO:0005615">
    <property type="term" value="C:extracellular space"/>
    <property type="evidence" value="ECO:0007669"/>
    <property type="project" value="TreeGrafter"/>
</dbReference>
<protein>
    <submittedName>
        <fullName evidence="9">DAN domain-containing protein</fullName>
    </submittedName>
</protein>
<reference evidence="6 8" key="2">
    <citation type="submission" date="2018-11" db="EMBL/GenBank/DDBJ databases">
        <authorList>
            <consortium name="Pathogen Informatics"/>
        </authorList>
    </citation>
    <scope>NUCLEOTIDE SEQUENCE [LARGE SCALE GENOMIC DNA]</scope>
</reference>
<evidence type="ECO:0000256" key="2">
    <source>
        <dbReference type="ARBA" id="ARBA00022525"/>
    </source>
</evidence>
<reference evidence="9" key="1">
    <citation type="submission" date="2017-02" db="UniProtKB">
        <authorList>
            <consortium name="WormBaseParasite"/>
        </authorList>
    </citation>
    <scope>IDENTIFICATION</scope>
</reference>
<dbReference type="STRING" id="318479.A0A0N4UI15"/>
<dbReference type="Gene3D" id="2.10.90.10">
    <property type="entry name" value="Cystine-knot cytokines"/>
    <property type="match status" value="1"/>
</dbReference>
<dbReference type="Pfam" id="PF03045">
    <property type="entry name" value="DAN"/>
    <property type="match status" value="1"/>
</dbReference>
<dbReference type="Proteomes" id="UP000038040">
    <property type="component" value="Unplaced"/>
</dbReference>
<evidence type="ECO:0000259" key="5">
    <source>
        <dbReference type="Pfam" id="PF03045"/>
    </source>
</evidence>
<dbReference type="PANTHER" id="PTHR15283">
    <property type="entry name" value="GREMLIN 1"/>
    <property type="match status" value="1"/>
</dbReference>
<dbReference type="OrthoDB" id="10061784at2759"/>